<name>A0ABQ9I7I9_9NEOP</name>
<dbReference type="InterPro" id="IPR036397">
    <property type="entry name" value="RNaseH_sf"/>
</dbReference>
<feature type="region of interest" description="Disordered" evidence="1">
    <location>
        <begin position="224"/>
        <end position="246"/>
    </location>
</feature>
<feature type="region of interest" description="Disordered" evidence="1">
    <location>
        <begin position="185"/>
        <end position="204"/>
    </location>
</feature>
<accession>A0ABQ9I7I9</accession>
<gene>
    <name evidence="3" type="ORF">PR048_004497</name>
</gene>
<reference evidence="3 4" key="1">
    <citation type="submission" date="2023-02" db="EMBL/GenBank/DDBJ databases">
        <title>LHISI_Scaffold_Assembly.</title>
        <authorList>
            <person name="Stuart O.P."/>
            <person name="Cleave R."/>
            <person name="Magrath M.J.L."/>
            <person name="Mikheyev A.S."/>
        </authorList>
    </citation>
    <scope>NUCLEOTIDE SEQUENCE [LARGE SCALE GENOMIC DNA]</scope>
    <source>
        <strain evidence="3">Daus_M_001</strain>
        <tissue evidence="3">Leg muscle</tissue>
    </source>
</reference>
<sequence>MPLVGGSSRGSPIPPSPLHSRAAPSSPRFILIHSLNWALYIAAFEADKRGSDNGRVVTRIKYAFTIGASHQGEPGSIPGRVTGFLHVGIVPDDAVGLRVFSGVSRFPHPCIVALLHTHLASCSACVLGNPLYFYLKLCYHVRAQLWTPALARHHPNKHDDGRLGELHDVPRIRKMGERQNNHSEAPTVVFGSTGMKGRAKRDIPETNPPTSGIAWHHSHSREFGSAPAGIQPGSPGWEGSRLTAQSPRPPRHIRLFYTHFADIFRFRVIISVSEKLLEINQSRYRPRQDIKLRINVCAEISYLASGVVRESLEMRSFFSLRLLPTANAVAIAFAKQVTVDNVRIETYEMTSYKITNLSFRARPEQRLACERRRSRCTRGQLANYTNILVAAGGALWRVTSVDVCFTAFGVGPLVFVHGSMNTEANCNILDNEMLPTLWRFYGMDPCYFQDDNARCHVSRATMQWYADNNVRRMDWPAQSPDLNSIEHLWDELDRQVRARQARPKSNCSTLGVVARGMATIPSVCPSNTRREHAGQGGCCYSCKRWPYEILKG</sequence>
<comment type="caution">
    <text evidence="3">The sequence shown here is derived from an EMBL/GenBank/DDBJ whole genome shotgun (WGS) entry which is preliminary data.</text>
</comment>
<keyword evidence="4" id="KW-1185">Reference proteome</keyword>
<dbReference type="Pfam" id="PF13358">
    <property type="entry name" value="DDE_3"/>
    <property type="match status" value="1"/>
</dbReference>
<feature type="domain" description="Tc1-like transposase DDE" evidence="2">
    <location>
        <begin position="451"/>
        <end position="501"/>
    </location>
</feature>
<dbReference type="InterPro" id="IPR038717">
    <property type="entry name" value="Tc1-like_DDE_dom"/>
</dbReference>
<protein>
    <recommendedName>
        <fullName evidence="2">Tc1-like transposase DDE domain-containing protein</fullName>
    </recommendedName>
</protein>
<evidence type="ECO:0000313" key="3">
    <source>
        <dbReference type="EMBL" id="KAJ8891938.1"/>
    </source>
</evidence>
<feature type="compositionally biased region" description="Low complexity" evidence="1">
    <location>
        <begin position="1"/>
        <end position="11"/>
    </location>
</feature>
<evidence type="ECO:0000256" key="1">
    <source>
        <dbReference type="SAM" id="MobiDB-lite"/>
    </source>
</evidence>
<dbReference type="Proteomes" id="UP001159363">
    <property type="component" value="Chromosome 2"/>
</dbReference>
<proteinExistence type="predicted"/>
<dbReference type="Gene3D" id="3.30.420.10">
    <property type="entry name" value="Ribonuclease H-like superfamily/Ribonuclease H"/>
    <property type="match status" value="1"/>
</dbReference>
<evidence type="ECO:0000259" key="2">
    <source>
        <dbReference type="Pfam" id="PF13358"/>
    </source>
</evidence>
<organism evidence="3 4">
    <name type="scientific">Dryococelus australis</name>
    <dbReference type="NCBI Taxonomy" id="614101"/>
    <lineage>
        <taxon>Eukaryota</taxon>
        <taxon>Metazoa</taxon>
        <taxon>Ecdysozoa</taxon>
        <taxon>Arthropoda</taxon>
        <taxon>Hexapoda</taxon>
        <taxon>Insecta</taxon>
        <taxon>Pterygota</taxon>
        <taxon>Neoptera</taxon>
        <taxon>Polyneoptera</taxon>
        <taxon>Phasmatodea</taxon>
        <taxon>Verophasmatodea</taxon>
        <taxon>Anareolatae</taxon>
        <taxon>Phasmatidae</taxon>
        <taxon>Eurycanthinae</taxon>
        <taxon>Dryococelus</taxon>
    </lineage>
</organism>
<evidence type="ECO:0000313" key="4">
    <source>
        <dbReference type="Proteomes" id="UP001159363"/>
    </source>
</evidence>
<dbReference type="EMBL" id="JARBHB010000002">
    <property type="protein sequence ID" value="KAJ8891938.1"/>
    <property type="molecule type" value="Genomic_DNA"/>
</dbReference>
<feature type="region of interest" description="Disordered" evidence="1">
    <location>
        <begin position="1"/>
        <end position="20"/>
    </location>
</feature>